<sequence length="272" mass="31126">MNISKLKQNPKIFARLFGIEPDKFDKLVIKVRPLWIKAEAKRLKHPRKIKKGSGRPYLLTLEENVAMLLLYTRSYVTHVFLSALFNTHESGICRYFARLRPSLESVFNLPTKKIDLSEEKILMLVVDATEQRAERRKKGSGYSGKQKAHTIKTQIVVDKKGNIVHISKSVSGNVHDKKLFDKSGVKLPNNAKGDLGYLGTNIVIPIKSSKLHPLTQKQKDKNKRFSKKRIIVEHVFASLKSYRILADRFRGSLANYHQYFSIVCGLRNLARS</sequence>
<evidence type="ECO:0000259" key="4">
    <source>
        <dbReference type="Pfam" id="PF13613"/>
    </source>
</evidence>
<keyword evidence="2" id="KW-0479">Metal-binding</keyword>
<dbReference type="EMBL" id="PCUC01000093">
    <property type="protein sequence ID" value="PIQ06746.1"/>
    <property type="molecule type" value="Genomic_DNA"/>
</dbReference>
<dbReference type="Proteomes" id="UP000230778">
    <property type="component" value="Unassembled WGS sequence"/>
</dbReference>
<gene>
    <name evidence="5" type="ORF">COW72_01665</name>
</gene>
<feature type="domain" description="Transposase Helix-turn-helix" evidence="4">
    <location>
        <begin position="59"/>
        <end position="103"/>
    </location>
</feature>
<name>A0A2H0FJ75_9BACT</name>
<dbReference type="AlphaFoldDB" id="A0A2H0FJ75"/>
<evidence type="ECO:0000313" key="5">
    <source>
        <dbReference type="EMBL" id="PIQ06746.1"/>
    </source>
</evidence>
<reference evidence="5 6" key="1">
    <citation type="submission" date="2017-09" db="EMBL/GenBank/DDBJ databases">
        <title>Depth-based differentiation of microbial function through sediment-hosted aquifers and enrichment of novel symbionts in the deep terrestrial subsurface.</title>
        <authorList>
            <person name="Probst A.J."/>
            <person name="Ladd B."/>
            <person name="Jarett J.K."/>
            <person name="Geller-Mcgrath D.E."/>
            <person name="Sieber C.M."/>
            <person name="Emerson J.B."/>
            <person name="Anantharaman K."/>
            <person name="Thomas B.C."/>
            <person name="Malmstrom R."/>
            <person name="Stieglmeier M."/>
            <person name="Klingl A."/>
            <person name="Woyke T."/>
            <person name="Ryan C.M."/>
            <person name="Banfield J.F."/>
        </authorList>
    </citation>
    <scope>NUCLEOTIDE SEQUENCE [LARGE SCALE GENOMIC DNA]</scope>
    <source>
        <strain evidence="5">CG18_big_fil_WC_8_21_14_2_50_37_10</strain>
    </source>
</reference>
<evidence type="ECO:0000313" key="6">
    <source>
        <dbReference type="Proteomes" id="UP000230778"/>
    </source>
</evidence>
<feature type="domain" description="DDE Tnp4" evidence="3">
    <location>
        <begin position="126"/>
        <end position="268"/>
    </location>
</feature>
<accession>A0A2H0FJ75</accession>
<evidence type="ECO:0000256" key="2">
    <source>
        <dbReference type="ARBA" id="ARBA00022723"/>
    </source>
</evidence>
<comment type="caution">
    <text evidence="5">The sequence shown here is derived from an EMBL/GenBank/DDBJ whole genome shotgun (WGS) entry which is preliminary data.</text>
</comment>
<proteinExistence type="predicted"/>
<organism evidence="5 6">
    <name type="scientific">Candidatus Nealsonbacteria bacterium CG18_big_fil_WC_8_21_14_2_50_37_10</name>
    <dbReference type="NCBI Taxonomy" id="1974717"/>
    <lineage>
        <taxon>Bacteria</taxon>
        <taxon>Candidatus Nealsoniibacteriota</taxon>
    </lineage>
</organism>
<comment type="cofactor">
    <cofactor evidence="1">
        <name>a divalent metal cation</name>
        <dbReference type="ChEBI" id="CHEBI:60240"/>
    </cofactor>
</comment>
<protein>
    <recommendedName>
        <fullName evidence="7">IS5/IS1182 family transposase</fullName>
    </recommendedName>
</protein>
<evidence type="ECO:0008006" key="7">
    <source>
        <dbReference type="Google" id="ProtNLM"/>
    </source>
</evidence>
<dbReference type="Pfam" id="PF13359">
    <property type="entry name" value="DDE_Tnp_4"/>
    <property type="match status" value="1"/>
</dbReference>
<evidence type="ECO:0000256" key="1">
    <source>
        <dbReference type="ARBA" id="ARBA00001968"/>
    </source>
</evidence>
<dbReference type="InterPro" id="IPR027805">
    <property type="entry name" value="Transposase_HTH_dom"/>
</dbReference>
<dbReference type="Pfam" id="PF13613">
    <property type="entry name" value="HTH_Tnp_4"/>
    <property type="match status" value="1"/>
</dbReference>
<dbReference type="GO" id="GO:0046872">
    <property type="term" value="F:metal ion binding"/>
    <property type="evidence" value="ECO:0007669"/>
    <property type="project" value="UniProtKB-KW"/>
</dbReference>
<evidence type="ECO:0000259" key="3">
    <source>
        <dbReference type="Pfam" id="PF13359"/>
    </source>
</evidence>
<dbReference type="InterPro" id="IPR027806">
    <property type="entry name" value="HARBI1_dom"/>
</dbReference>